<dbReference type="Proteomes" id="UP000294894">
    <property type="component" value="Chromosome"/>
</dbReference>
<dbReference type="SUPFAM" id="SSF53335">
    <property type="entry name" value="S-adenosyl-L-methionine-dependent methyltransferases"/>
    <property type="match status" value="1"/>
</dbReference>
<keyword evidence="3" id="KW-1185">Reference proteome</keyword>
<gene>
    <name evidence="2" type="ORF">EXE57_12190</name>
</gene>
<evidence type="ECO:0000259" key="1">
    <source>
        <dbReference type="Pfam" id="PF08241"/>
    </source>
</evidence>
<dbReference type="KEGG" id="noy:EXE57_12190"/>
<dbReference type="GO" id="GO:0032259">
    <property type="term" value="P:methylation"/>
    <property type="evidence" value="ECO:0007669"/>
    <property type="project" value="UniProtKB-KW"/>
</dbReference>
<dbReference type="Gene3D" id="3.40.50.150">
    <property type="entry name" value="Vaccinia Virus protein VP39"/>
    <property type="match status" value="1"/>
</dbReference>
<organism evidence="2 3">
    <name type="scientific">Nocardioides euryhalodurans</name>
    <dbReference type="NCBI Taxonomy" id="2518370"/>
    <lineage>
        <taxon>Bacteria</taxon>
        <taxon>Bacillati</taxon>
        <taxon>Actinomycetota</taxon>
        <taxon>Actinomycetes</taxon>
        <taxon>Propionibacteriales</taxon>
        <taxon>Nocardioidaceae</taxon>
        <taxon>Nocardioides</taxon>
    </lineage>
</organism>
<evidence type="ECO:0000313" key="3">
    <source>
        <dbReference type="Proteomes" id="UP000294894"/>
    </source>
</evidence>
<proteinExistence type="predicted"/>
<dbReference type="EMBL" id="CP038267">
    <property type="protein sequence ID" value="QBR94476.1"/>
    <property type="molecule type" value="Genomic_DNA"/>
</dbReference>
<dbReference type="OrthoDB" id="9795634at2"/>
<evidence type="ECO:0000313" key="2">
    <source>
        <dbReference type="EMBL" id="QBR94476.1"/>
    </source>
</evidence>
<dbReference type="InterPro" id="IPR013216">
    <property type="entry name" value="Methyltransf_11"/>
</dbReference>
<keyword evidence="2" id="KW-0489">Methyltransferase</keyword>
<protein>
    <submittedName>
        <fullName evidence="2">Class I SAM-dependent methyltransferase</fullName>
    </submittedName>
</protein>
<sequence>MGRWAVALAPAFADAVGVRPTHRVLDVGCGPGALTGVLADRVGAERVRACDPSAPFAATCARRNPGVAVEVAAAESLPYDDGAFDVVLAQLVVHFVDDPAAAAAEITRVLRPGGTFAASVWDFARGMQMLRLFWDAALTVDGQAPDEARTMSFGEEGELSSLLQGAGFTDVREDTLRVASTYAGFDELWAGFLGGVGPAGTWCVSLPEDRREVLRRELRSRLGDPPGAFTLDAVARFAQGVTPG</sequence>
<feature type="domain" description="Methyltransferase type 11" evidence="1">
    <location>
        <begin position="25"/>
        <end position="117"/>
    </location>
</feature>
<keyword evidence="2" id="KW-0808">Transferase</keyword>
<reference evidence="2 3" key="1">
    <citation type="submission" date="2019-03" db="EMBL/GenBank/DDBJ databases">
        <title>Three New Species of Nocardioides, Nocardioides euryhalodurans sp. nov., Nocardioides seonyuensis sp. nov. and Nocardioides eburneoflavus sp. nov., Iolated from Soil.</title>
        <authorList>
            <person name="Roh S.G."/>
            <person name="Lee C."/>
            <person name="Kim M.-K."/>
            <person name="Kim S.B."/>
        </authorList>
    </citation>
    <scope>NUCLEOTIDE SEQUENCE [LARGE SCALE GENOMIC DNA]</scope>
    <source>
        <strain evidence="2 3">MMS17-SY117</strain>
    </source>
</reference>
<dbReference type="PANTHER" id="PTHR43591:SF24">
    <property type="entry name" value="2-METHOXY-6-POLYPRENYL-1,4-BENZOQUINOL METHYLASE, MITOCHONDRIAL"/>
    <property type="match status" value="1"/>
</dbReference>
<dbReference type="CDD" id="cd02440">
    <property type="entry name" value="AdoMet_MTases"/>
    <property type="match status" value="1"/>
</dbReference>
<dbReference type="PANTHER" id="PTHR43591">
    <property type="entry name" value="METHYLTRANSFERASE"/>
    <property type="match status" value="1"/>
</dbReference>
<dbReference type="InterPro" id="IPR029063">
    <property type="entry name" value="SAM-dependent_MTases_sf"/>
</dbReference>
<dbReference type="AlphaFoldDB" id="A0A4P7GQD3"/>
<dbReference type="Pfam" id="PF08241">
    <property type="entry name" value="Methyltransf_11"/>
    <property type="match status" value="1"/>
</dbReference>
<dbReference type="GO" id="GO:0008757">
    <property type="term" value="F:S-adenosylmethionine-dependent methyltransferase activity"/>
    <property type="evidence" value="ECO:0007669"/>
    <property type="project" value="InterPro"/>
</dbReference>
<accession>A0A4P7GQD3</accession>
<name>A0A4P7GQD3_9ACTN</name>